<comment type="caution">
    <text evidence="2">The sequence shown here is derived from an EMBL/GenBank/DDBJ whole genome shotgun (WGS) entry which is preliminary data.</text>
</comment>
<organism evidence="2 3">
    <name type="scientific">Paramecium sonneborni</name>
    <dbReference type="NCBI Taxonomy" id="65129"/>
    <lineage>
        <taxon>Eukaryota</taxon>
        <taxon>Sar</taxon>
        <taxon>Alveolata</taxon>
        <taxon>Ciliophora</taxon>
        <taxon>Intramacronucleata</taxon>
        <taxon>Oligohymenophorea</taxon>
        <taxon>Peniculida</taxon>
        <taxon>Parameciidae</taxon>
        <taxon>Paramecium</taxon>
    </lineage>
</organism>
<dbReference type="Proteomes" id="UP000692954">
    <property type="component" value="Unassembled WGS sequence"/>
</dbReference>
<feature type="coiled-coil region" evidence="1">
    <location>
        <begin position="757"/>
        <end position="784"/>
    </location>
</feature>
<evidence type="ECO:0000313" key="3">
    <source>
        <dbReference type="Proteomes" id="UP000692954"/>
    </source>
</evidence>
<sequence length="797" mass="96626">MNNRDNKNTVYVEKVPTFCFLFDSLQSEYLNGTQKYKSTITLQNKSKEFQYQTFNFVTQIMISDLILFWETGYLKDKLNVSGYINLISLFDNFNRNSNRYNKQYILCFQYINKENEKLSIISQHQVVCNYCTSFKQQFEELLPKLSQYIDKNGKELIDVINQALNIQKNLIHKIQQKYKTHELMKNIQKRFLFKLYLSNPQNDEEQQSETYFEEIIEKHKKIGNLPYFVYITDQLIEADFNTLQFVYNSIKDQSAFEYFNQQQNIIDDLELNNYLLNCLKNSEINIKDEKNQTEFLKQQNKEIYIQKLINLPIERDQNFNQFKDEFINQLKIKFWIFQNELTQNDDQLNHKIKQIFNKYSRAIFIKIPLTRQFQSLIKKIIDDEDKEGLIEYMLEQKINKIHKYVEDKLQKYNLSKLNTDLGNIYKGNKQIYLQKLKNNLIITQQVDIIMDYCARIRILIEQLRPSALVDFTDSDQQDYLIELLKFFFPNYNNLDQDVNFIQELSLITNKFCPLLSIGKSSSFKMYKKNFEEKQQQQQNLLKFIEKSQKKADFKLQFLNYERVNIYQCFDDIQDFNQLQNALYQNNKWDQFQKLLIKETKIQLEIQGKKLRKEKFNEEKNKIKQICAEKQIPFKLIETIYKYSYQEMKENENMEKIFSFFKQIIDEDYESLSELQKYVEIDKQEIDNRQKQINEYLEQQVEKAYQSIQEFEEEVTNLVTKCRQNQFKKQYIQKKLIQKIQQVFNNECESILQNPPTFNQFKLEISNQEQEIQDIDSKIVEFYENQLMDYLKKQFLQQ</sequence>
<keyword evidence="1" id="KW-0175">Coiled coil</keyword>
<dbReference type="OrthoDB" id="309380at2759"/>
<protein>
    <submittedName>
        <fullName evidence="2">Uncharacterized protein</fullName>
    </submittedName>
</protein>
<dbReference type="EMBL" id="CAJJDN010000044">
    <property type="protein sequence ID" value="CAD8083008.1"/>
    <property type="molecule type" value="Genomic_DNA"/>
</dbReference>
<evidence type="ECO:0000256" key="1">
    <source>
        <dbReference type="SAM" id="Coils"/>
    </source>
</evidence>
<keyword evidence="3" id="KW-1185">Reference proteome</keyword>
<proteinExistence type="predicted"/>
<reference evidence="2" key="1">
    <citation type="submission" date="2021-01" db="EMBL/GenBank/DDBJ databases">
        <authorList>
            <consortium name="Genoscope - CEA"/>
            <person name="William W."/>
        </authorList>
    </citation>
    <scope>NUCLEOTIDE SEQUENCE</scope>
</reference>
<feature type="coiled-coil region" evidence="1">
    <location>
        <begin position="678"/>
        <end position="720"/>
    </location>
</feature>
<dbReference type="AlphaFoldDB" id="A0A8S1MRA8"/>
<evidence type="ECO:0000313" key="2">
    <source>
        <dbReference type="EMBL" id="CAD8083008.1"/>
    </source>
</evidence>
<accession>A0A8S1MRA8</accession>
<gene>
    <name evidence="2" type="ORF">PSON_ATCC_30995.1.T0440178</name>
</gene>
<name>A0A8S1MRA8_9CILI</name>